<dbReference type="PROSITE" id="PS51819">
    <property type="entry name" value="VOC"/>
    <property type="match status" value="1"/>
</dbReference>
<dbReference type="InterPro" id="IPR029068">
    <property type="entry name" value="Glyas_Bleomycin-R_OHBP_Dase"/>
</dbReference>
<keyword evidence="7 14" id="KW-0862">Zinc</keyword>
<dbReference type="NCBIfam" id="TIGR00068">
    <property type="entry name" value="glyox_I"/>
    <property type="match status" value="1"/>
</dbReference>
<evidence type="ECO:0000256" key="9">
    <source>
        <dbReference type="ARBA" id="ARBA00030291"/>
    </source>
</evidence>
<dbReference type="Gene3D" id="3.10.180.10">
    <property type="entry name" value="2,3-Dihydroxybiphenyl 1,2-Dioxygenase, domain 1"/>
    <property type="match status" value="1"/>
</dbReference>
<dbReference type="Proteomes" id="UP000294546">
    <property type="component" value="Unassembled WGS sequence"/>
</dbReference>
<evidence type="ECO:0000256" key="10">
    <source>
        <dbReference type="ARBA" id="ARBA00030892"/>
    </source>
</evidence>
<evidence type="ECO:0000256" key="3">
    <source>
        <dbReference type="ARBA" id="ARBA00010363"/>
    </source>
</evidence>
<dbReference type="Pfam" id="PF00903">
    <property type="entry name" value="Glyoxalase"/>
    <property type="match status" value="1"/>
</dbReference>
<dbReference type="PROSITE" id="PS00935">
    <property type="entry name" value="GLYOXALASE_I_2"/>
    <property type="match status" value="1"/>
</dbReference>
<accession>A0A4R1GGH8</accession>
<comment type="cofactor">
    <cofactor evidence="1">
        <name>Ni(2+)</name>
        <dbReference type="ChEBI" id="CHEBI:49786"/>
    </cofactor>
</comment>
<keyword evidence="17" id="KW-1185">Reference proteome</keyword>
<comment type="cofactor">
    <cofactor evidence="14">
        <name>Zn(2+)</name>
        <dbReference type="ChEBI" id="CHEBI:29105"/>
    </cofactor>
    <text evidence="14">Binds 1 zinc ion per subunit. In the homodimer, two zinc ions are bound between subunits.</text>
</comment>
<feature type="binding site" evidence="14">
    <location>
        <position position="92"/>
    </location>
    <ligand>
        <name>Zn(2+)</name>
        <dbReference type="ChEBI" id="CHEBI:29105"/>
        <note>ligand shared between dimeric partners</note>
    </ligand>
</feature>
<evidence type="ECO:0000256" key="4">
    <source>
        <dbReference type="ARBA" id="ARBA00012081"/>
    </source>
</evidence>
<dbReference type="InterPro" id="IPR004360">
    <property type="entry name" value="Glyas_Fos-R_dOase_dom"/>
</dbReference>
<evidence type="ECO:0000256" key="8">
    <source>
        <dbReference type="ARBA" id="ARBA00023239"/>
    </source>
</evidence>
<reference evidence="16 17" key="1">
    <citation type="submission" date="2019-03" db="EMBL/GenBank/DDBJ databases">
        <title>Genomic Encyclopedia of Archaeal and Bacterial Type Strains, Phase II (KMG-II): from individual species to whole genera.</title>
        <authorList>
            <person name="Goeker M."/>
        </authorList>
    </citation>
    <scope>NUCLEOTIDE SEQUENCE [LARGE SCALE GENOMIC DNA]</scope>
    <source>
        <strain evidence="16 17">DSM 27697</strain>
    </source>
</reference>
<evidence type="ECO:0000313" key="16">
    <source>
        <dbReference type="EMBL" id="TCK06053.1"/>
    </source>
</evidence>
<dbReference type="UniPathway" id="UPA00619">
    <property type="reaction ID" value="UER00675"/>
</dbReference>
<comment type="similarity">
    <text evidence="3">Belongs to the glyoxalase I family.</text>
</comment>
<comment type="caution">
    <text evidence="16">The sequence shown here is derived from an EMBL/GenBank/DDBJ whole genome shotgun (WGS) entry which is preliminary data.</text>
</comment>
<organism evidence="16 17">
    <name type="scientific">Marinobacterium mangrovicola</name>
    <dbReference type="NCBI Taxonomy" id="1476959"/>
    <lineage>
        <taxon>Bacteria</taxon>
        <taxon>Pseudomonadati</taxon>
        <taxon>Pseudomonadota</taxon>
        <taxon>Gammaproteobacteria</taxon>
        <taxon>Oceanospirillales</taxon>
        <taxon>Oceanospirillaceae</taxon>
        <taxon>Marinobacterium</taxon>
    </lineage>
</organism>
<gene>
    <name evidence="16" type="ORF">CLV83_3002</name>
</gene>
<dbReference type="InterPro" id="IPR018146">
    <property type="entry name" value="Glyoxalase_1_CS"/>
</dbReference>
<dbReference type="PANTHER" id="PTHR10374:SF30">
    <property type="entry name" value="LACTOYLGLUTATHIONE LYASE"/>
    <property type="match status" value="1"/>
</dbReference>
<keyword evidence="5" id="KW-0533">Nickel</keyword>
<feature type="binding site" evidence="14">
    <location>
        <position position="119"/>
    </location>
    <ligand>
        <name>Zn(2+)</name>
        <dbReference type="ChEBI" id="CHEBI:29105"/>
        <note>ligand shared between dimeric partners</note>
    </ligand>
</feature>
<feature type="active site" description="Proton donor/acceptor" evidence="13">
    <location>
        <position position="165"/>
    </location>
</feature>
<dbReference type="GO" id="GO:0046872">
    <property type="term" value="F:metal ion binding"/>
    <property type="evidence" value="ECO:0007669"/>
    <property type="project" value="UniProtKB-KW"/>
</dbReference>
<evidence type="ECO:0000313" key="17">
    <source>
        <dbReference type="Proteomes" id="UP000294546"/>
    </source>
</evidence>
<protein>
    <recommendedName>
        <fullName evidence="4">lactoylglutathione lyase</fullName>
        <ecNumber evidence="4">4.4.1.5</ecNumber>
    </recommendedName>
    <alternativeName>
        <fullName evidence="10">Aldoketomutase</fullName>
    </alternativeName>
    <alternativeName>
        <fullName evidence="9">Ketone-aldehyde mutase</fullName>
    </alternativeName>
    <alternativeName>
        <fullName evidence="11">Methylglyoxalase</fullName>
    </alternativeName>
    <alternativeName>
        <fullName evidence="12">S-D-lactoylglutathione methylglyoxal lyase</fullName>
    </alternativeName>
</protein>
<evidence type="ECO:0000256" key="1">
    <source>
        <dbReference type="ARBA" id="ARBA00001967"/>
    </source>
</evidence>
<keyword evidence="6 14" id="KW-0479">Metal-binding</keyword>
<dbReference type="CDD" id="cd07233">
    <property type="entry name" value="GlxI_Zn"/>
    <property type="match status" value="1"/>
</dbReference>
<dbReference type="SUPFAM" id="SSF54593">
    <property type="entry name" value="Glyoxalase/Bleomycin resistance protein/Dihydroxybiphenyl dioxygenase"/>
    <property type="match status" value="1"/>
</dbReference>
<evidence type="ECO:0000256" key="5">
    <source>
        <dbReference type="ARBA" id="ARBA00022596"/>
    </source>
</evidence>
<dbReference type="PANTHER" id="PTHR10374">
    <property type="entry name" value="LACTOYLGLUTATHIONE LYASE GLYOXALASE I"/>
    <property type="match status" value="1"/>
</dbReference>
<evidence type="ECO:0000256" key="12">
    <source>
        <dbReference type="ARBA" id="ARBA00033298"/>
    </source>
</evidence>
<comment type="pathway">
    <text evidence="2">Secondary metabolite metabolism; methylglyoxal degradation; (R)-lactate from methylglyoxal: step 1/2.</text>
</comment>
<evidence type="ECO:0000256" key="6">
    <source>
        <dbReference type="ARBA" id="ARBA00022723"/>
    </source>
</evidence>
<proteinExistence type="inferred from homology"/>
<dbReference type="EC" id="4.4.1.5" evidence="4"/>
<evidence type="ECO:0000256" key="11">
    <source>
        <dbReference type="ARBA" id="ARBA00032460"/>
    </source>
</evidence>
<evidence type="ECO:0000256" key="14">
    <source>
        <dbReference type="PIRSR" id="PIRSR604361-3"/>
    </source>
</evidence>
<dbReference type="RefSeq" id="WP_132293902.1">
    <property type="nucleotide sequence ID" value="NZ_SMFU01000009.1"/>
</dbReference>
<dbReference type="AlphaFoldDB" id="A0A4R1GGH8"/>
<evidence type="ECO:0000256" key="13">
    <source>
        <dbReference type="PIRSR" id="PIRSR604361-1"/>
    </source>
</evidence>
<evidence type="ECO:0000256" key="7">
    <source>
        <dbReference type="ARBA" id="ARBA00022833"/>
    </source>
</evidence>
<evidence type="ECO:0000259" key="15">
    <source>
        <dbReference type="PROSITE" id="PS51819"/>
    </source>
</evidence>
<dbReference type="OrthoDB" id="9789841at2"/>
<feature type="binding site" evidence="14">
    <location>
        <position position="165"/>
    </location>
    <ligand>
        <name>Zn(2+)</name>
        <dbReference type="ChEBI" id="CHEBI:29105"/>
        <note>ligand shared between dimeric partners</note>
    </ligand>
</feature>
<dbReference type="EMBL" id="SMFU01000009">
    <property type="protein sequence ID" value="TCK06053.1"/>
    <property type="molecule type" value="Genomic_DNA"/>
</dbReference>
<dbReference type="GO" id="GO:0004462">
    <property type="term" value="F:lactoylglutathione lyase activity"/>
    <property type="evidence" value="ECO:0007669"/>
    <property type="project" value="UniProtKB-EC"/>
</dbReference>
<evidence type="ECO:0000256" key="2">
    <source>
        <dbReference type="ARBA" id="ARBA00005008"/>
    </source>
</evidence>
<feature type="domain" description="VOC" evidence="15">
    <location>
        <begin position="22"/>
        <end position="169"/>
    </location>
</feature>
<sequence length="177" mass="20211">MSFAGEQVPGVEQPAPEAQGFRLNHSMLRVKDPAVSLAFYTRVFGMRLLRKLDFEEMSFSLYFLGRLDDDEVIPEDVGERTAWTFSQRGLLELTHNWGTETQEGFSYHNGNAEPQGFGHICFTVPDLDAAIAWFDANEVEYVKRPEQGKMKDVAFIKDPDGYWIEIVEPARMKNVGR</sequence>
<keyword evidence="8 16" id="KW-0456">Lyase</keyword>
<dbReference type="InterPro" id="IPR004361">
    <property type="entry name" value="Glyoxalase_1"/>
</dbReference>
<name>A0A4R1GGH8_9GAMM</name>
<dbReference type="InterPro" id="IPR037523">
    <property type="entry name" value="VOC_core"/>
</dbReference>